<gene>
    <name evidence="5" type="ORF">QQ008_10930</name>
</gene>
<dbReference type="InterPro" id="IPR036388">
    <property type="entry name" value="WH-like_DNA-bd_sf"/>
</dbReference>
<dbReference type="PANTHER" id="PTHR43537:SF5">
    <property type="entry name" value="UXU OPERON TRANSCRIPTIONAL REGULATOR"/>
    <property type="match status" value="1"/>
</dbReference>
<evidence type="ECO:0000256" key="3">
    <source>
        <dbReference type="ARBA" id="ARBA00023163"/>
    </source>
</evidence>
<dbReference type="InterPro" id="IPR008920">
    <property type="entry name" value="TF_FadR/GntR_C"/>
</dbReference>
<accession>A0ABT8KN57</accession>
<dbReference type="Pfam" id="PF00392">
    <property type="entry name" value="GntR"/>
    <property type="match status" value="1"/>
</dbReference>
<organism evidence="5 6">
    <name type="scientific">Splendidivirga corallicola</name>
    <dbReference type="NCBI Taxonomy" id="3051826"/>
    <lineage>
        <taxon>Bacteria</taxon>
        <taxon>Pseudomonadati</taxon>
        <taxon>Bacteroidota</taxon>
        <taxon>Cytophagia</taxon>
        <taxon>Cytophagales</taxon>
        <taxon>Splendidivirgaceae</taxon>
        <taxon>Splendidivirga</taxon>
    </lineage>
</organism>
<keyword evidence="2" id="KW-0238">DNA-binding</keyword>
<dbReference type="PRINTS" id="PR00035">
    <property type="entry name" value="HTHGNTR"/>
</dbReference>
<evidence type="ECO:0000313" key="6">
    <source>
        <dbReference type="Proteomes" id="UP001172082"/>
    </source>
</evidence>
<proteinExistence type="predicted"/>
<dbReference type="RefSeq" id="WP_346751907.1">
    <property type="nucleotide sequence ID" value="NZ_JAUJEA010000003.1"/>
</dbReference>
<dbReference type="SMART" id="SM00345">
    <property type="entry name" value="HTH_GNTR"/>
    <property type="match status" value="1"/>
</dbReference>
<dbReference type="Pfam" id="PF07729">
    <property type="entry name" value="FCD"/>
    <property type="match status" value="1"/>
</dbReference>
<dbReference type="SUPFAM" id="SSF48008">
    <property type="entry name" value="GntR ligand-binding domain-like"/>
    <property type="match status" value="1"/>
</dbReference>
<dbReference type="InterPro" id="IPR011711">
    <property type="entry name" value="GntR_C"/>
</dbReference>
<dbReference type="InterPro" id="IPR000524">
    <property type="entry name" value="Tscrpt_reg_HTH_GntR"/>
</dbReference>
<dbReference type="Gene3D" id="1.20.120.530">
    <property type="entry name" value="GntR ligand-binding domain-like"/>
    <property type="match status" value="1"/>
</dbReference>
<comment type="caution">
    <text evidence="5">The sequence shown here is derived from an EMBL/GenBank/DDBJ whole genome shotgun (WGS) entry which is preliminary data.</text>
</comment>
<evidence type="ECO:0000256" key="1">
    <source>
        <dbReference type="ARBA" id="ARBA00023015"/>
    </source>
</evidence>
<dbReference type="Proteomes" id="UP001172082">
    <property type="component" value="Unassembled WGS sequence"/>
</dbReference>
<dbReference type="SMART" id="SM00895">
    <property type="entry name" value="FCD"/>
    <property type="match status" value="1"/>
</dbReference>
<dbReference type="PANTHER" id="PTHR43537">
    <property type="entry name" value="TRANSCRIPTIONAL REGULATOR, GNTR FAMILY"/>
    <property type="match status" value="1"/>
</dbReference>
<name>A0ABT8KN57_9BACT</name>
<keyword evidence="1" id="KW-0805">Transcription regulation</keyword>
<keyword evidence="6" id="KW-1185">Reference proteome</keyword>
<dbReference type="CDD" id="cd07377">
    <property type="entry name" value="WHTH_GntR"/>
    <property type="match status" value="1"/>
</dbReference>
<dbReference type="SUPFAM" id="SSF46785">
    <property type="entry name" value="Winged helix' DNA-binding domain"/>
    <property type="match status" value="1"/>
</dbReference>
<keyword evidence="3" id="KW-0804">Transcription</keyword>
<protein>
    <submittedName>
        <fullName evidence="5">FadR/GntR family transcriptional regulator</fullName>
    </submittedName>
</protein>
<evidence type="ECO:0000259" key="4">
    <source>
        <dbReference type="PROSITE" id="PS50949"/>
    </source>
</evidence>
<evidence type="ECO:0000256" key="2">
    <source>
        <dbReference type="ARBA" id="ARBA00023125"/>
    </source>
</evidence>
<dbReference type="Gene3D" id="1.10.10.10">
    <property type="entry name" value="Winged helix-like DNA-binding domain superfamily/Winged helix DNA-binding domain"/>
    <property type="match status" value="1"/>
</dbReference>
<sequence>MSKPLSLLIEQKIEHSIRNKEYSAGQKLPTENEYCKKFSASRTAVREALKSLHSRGLVTIKKGSGIYVTELSTKSAMDLLNFYFEMSEDMDLVLNTIKARQLFEPEIAGMAAMNRTSENLNDLETNLKKLTACPLEDVTMETALDLEFHTLVTTSAANPVVKILMEPIFNLIPRHNRMVYGKDGPISPEERKEATMRFHTRIYEAILEKDSREAYYQMKESLLKTERNHLAYKASLIEQD</sequence>
<dbReference type="PROSITE" id="PS50949">
    <property type="entry name" value="HTH_GNTR"/>
    <property type="match status" value="1"/>
</dbReference>
<dbReference type="InterPro" id="IPR036390">
    <property type="entry name" value="WH_DNA-bd_sf"/>
</dbReference>
<feature type="domain" description="HTH gntR-type" evidence="4">
    <location>
        <begin position="3"/>
        <end position="71"/>
    </location>
</feature>
<evidence type="ECO:0000313" key="5">
    <source>
        <dbReference type="EMBL" id="MDN5201883.1"/>
    </source>
</evidence>
<reference evidence="5" key="1">
    <citation type="submission" date="2023-06" db="EMBL/GenBank/DDBJ databases">
        <title>Genomic of Parafulvivirga corallium.</title>
        <authorList>
            <person name="Wang G."/>
        </authorList>
    </citation>
    <scope>NUCLEOTIDE SEQUENCE</scope>
    <source>
        <strain evidence="5">BMA10</strain>
    </source>
</reference>
<dbReference type="EMBL" id="JAUJEA010000003">
    <property type="protein sequence ID" value="MDN5201883.1"/>
    <property type="molecule type" value="Genomic_DNA"/>
</dbReference>